<accession>A0A2S9XAX0</accession>
<feature type="region of interest" description="Disordered" evidence="6">
    <location>
        <begin position="389"/>
        <end position="433"/>
    </location>
</feature>
<organism evidence="8 9">
    <name type="scientific">Enhygromyxa salina</name>
    <dbReference type="NCBI Taxonomy" id="215803"/>
    <lineage>
        <taxon>Bacteria</taxon>
        <taxon>Pseudomonadati</taxon>
        <taxon>Myxococcota</taxon>
        <taxon>Polyangia</taxon>
        <taxon>Nannocystales</taxon>
        <taxon>Nannocystaceae</taxon>
        <taxon>Enhygromyxa</taxon>
    </lineage>
</organism>
<feature type="region of interest" description="Disordered" evidence="6">
    <location>
        <begin position="199"/>
        <end position="223"/>
    </location>
</feature>
<keyword evidence="4 5" id="KW-0067">ATP-binding</keyword>
<dbReference type="RefSeq" id="WP_106396057.1">
    <property type="nucleotide sequence ID" value="NZ_PVNK01000308.1"/>
</dbReference>
<evidence type="ECO:0000256" key="4">
    <source>
        <dbReference type="ARBA" id="ARBA00022840"/>
    </source>
</evidence>
<comment type="caution">
    <text evidence="8">The sequence shown here is derived from an EMBL/GenBank/DDBJ whole genome shotgun (WGS) entry which is preliminary data.</text>
</comment>
<keyword evidence="9" id="KW-1185">Reference proteome</keyword>
<evidence type="ECO:0000256" key="1">
    <source>
        <dbReference type="ARBA" id="ARBA00022679"/>
    </source>
</evidence>
<dbReference type="PANTHER" id="PTHR43289">
    <property type="entry name" value="MITOGEN-ACTIVATED PROTEIN KINASE KINASE KINASE 20-RELATED"/>
    <property type="match status" value="1"/>
</dbReference>
<feature type="binding site" evidence="5">
    <location>
        <position position="77"/>
    </location>
    <ligand>
        <name>ATP</name>
        <dbReference type="ChEBI" id="CHEBI:30616"/>
    </ligand>
</feature>
<keyword evidence="2 5" id="KW-0547">Nucleotide-binding</keyword>
<protein>
    <submittedName>
        <fullName evidence="8">Serine/threonine-protein kinase PK-1</fullName>
        <ecNumber evidence="8">2.7.11.1</ecNumber>
    </submittedName>
</protein>
<keyword evidence="1 8" id="KW-0808">Transferase</keyword>
<evidence type="ECO:0000256" key="5">
    <source>
        <dbReference type="PROSITE-ProRule" id="PRU10141"/>
    </source>
</evidence>
<dbReference type="AlphaFoldDB" id="A0A2S9XAX0"/>
<dbReference type="PANTHER" id="PTHR43289:SF6">
    <property type="entry name" value="SERINE_THREONINE-PROTEIN KINASE NEKL-3"/>
    <property type="match status" value="1"/>
</dbReference>
<feature type="region of interest" description="Disordered" evidence="6">
    <location>
        <begin position="447"/>
        <end position="470"/>
    </location>
</feature>
<gene>
    <name evidence="8" type="primary">spk1_27</name>
    <name evidence="8" type="ORF">ENSA5_69410</name>
</gene>
<dbReference type="EC" id="2.7.11.1" evidence="8"/>
<dbReference type="EMBL" id="PVNK01000308">
    <property type="protein sequence ID" value="PRP89998.1"/>
    <property type="molecule type" value="Genomic_DNA"/>
</dbReference>
<dbReference type="OrthoDB" id="9797603at2"/>
<dbReference type="GO" id="GO:0004674">
    <property type="term" value="F:protein serine/threonine kinase activity"/>
    <property type="evidence" value="ECO:0007669"/>
    <property type="project" value="UniProtKB-EC"/>
</dbReference>
<evidence type="ECO:0000256" key="6">
    <source>
        <dbReference type="SAM" id="MobiDB-lite"/>
    </source>
</evidence>
<evidence type="ECO:0000256" key="2">
    <source>
        <dbReference type="ARBA" id="ARBA00022741"/>
    </source>
</evidence>
<dbReference type="Gene3D" id="3.30.200.20">
    <property type="entry name" value="Phosphorylase Kinase, domain 1"/>
    <property type="match status" value="1"/>
</dbReference>
<dbReference type="InterPro" id="IPR000719">
    <property type="entry name" value="Prot_kinase_dom"/>
</dbReference>
<dbReference type="SUPFAM" id="SSF56112">
    <property type="entry name" value="Protein kinase-like (PK-like)"/>
    <property type="match status" value="1"/>
</dbReference>
<dbReference type="PROSITE" id="PS50011">
    <property type="entry name" value="PROTEIN_KINASE_DOM"/>
    <property type="match status" value="1"/>
</dbReference>
<dbReference type="Pfam" id="PF00069">
    <property type="entry name" value="Pkinase"/>
    <property type="match status" value="1"/>
</dbReference>
<dbReference type="PROSITE" id="PS00107">
    <property type="entry name" value="PROTEIN_KINASE_ATP"/>
    <property type="match status" value="1"/>
</dbReference>
<evidence type="ECO:0000256" key="3">
    <source>
        <dbReference type="ARBA" id="ARBA00022777"/>
    </source>
</evidence>
<dbReference type="InterPro" id="IPR011009">
    <property type="entry name" value="Kinase-like_dom_sf"/>
</dbReference>
<evidence type="ECO:0000313" key="9">
    <source>
        <dbReference type="Proteomes" id="UP000237968"/>
    </source>
</evidence>
<dbReference type="InterPro" id="IPR008271">
    <property type="entry name" value="Ser/Thr_kinase_AS"/>
</dbReference>
<dbReference type="GO" id="GO:0005524">
    <property type="term" value="F:ATP binding"/>
    <property type="evidence" value="ECO:0007669"/>
    <property type="project" value="UniProtKB-UniRule"/>
</dbReference>
<sequence length="539" mass="57194">MAEQSPDPLREGAPAYDDFEAKRARIGVAAALFGPSEDEPERLSVGRYEIDSRLGAGGMGVVFRAHDPDLDRPVAVKLLHADSSADDKARARMLREARALAKLSHPNVITVYDVGTEDGQVFVAMELVAGPDLRRWLDGRRCAQWRATLELFIAAGRGLAAAHEVALVHRDFKPENVLVGDDGRVRVLDFGLARVHRPVEAPSTDDRERAPAPSLAQTDGGAGADADLAHLPTAAFAGGLTETGALIGTPLYMAPELYLGRPADARSDQFAFCASLYEGVYRQLPFGSRNISAHVQAVSDGRVIEPDPDSPVPRRLWQIIARGLDPDPDARHDDMAAVLVELEAVLAEPVATELPEAGSSWRWFGVAALVVVAVVGLVGLELGLFAGPNREPGSSSPGSEPEPAPASESAQVAAAEPAVSEPGVVEPAASEPGADAGAALELALASDTGEVEPGTDTGAEAEPELAAPAPAPELRGWCHLHEDRYTLLTRTNTRRGSFEHDGVCFTCRVERRRSRTRNFSPRDCAGYSLCGKASADACS</sequence>
<proteinExistence type="predicted"/>
<evidence type="ECO:0000259" key="7">
    <source>
        <dbReference type="PROSITE" id="PS50011"/>
    </source>
</evidence>
<feature type="domain" description="Protein kinase" evidence="7">
    <location>
        <begin position="48"/>
        <end position="346"/>
    </location>
</feature>
<keyword evidence="3 8" id="KW-0418">Kinase</keyword>
<name>A0A2S9XAX0_9BACT</name>
<dbReference type="CDD" id="cd14014">
    <property type="entry name" value="STKc_PknB_like"/>
    <property type="match status" value="1"/>
</dbReference>
<dbReference type="Gene3D" id="1.10.510.10">
    <property type="entry name" value="Transferase(Phosphotransferase) domain 1"/>
    <property type="match status" value="1"/>
</dbReference>
<evidence type="ECO:0000313" key="8">
    <source>
        <dbReference type="EMBL" id="PRP89998.1"/>
    </source>
</evidence>
<dbReference type="Proteomes" id="UP000237968">
    <property type="component" value="Unassembled WGS sequence"/>
</dbReference>
<dbReference type="PROSITE" id="PS00108">
    <property type="entry name" value="PROTEIN_KINASE_ST"/>
    <property type="match status" value="1"/>
</dbReference>
<dbReference type="InterPro" id="IPR017441">
    <property type="entry name" value="Protein_kinase_ATP_BS"/>
</dbReference>
<reference evidence="8 9" key="1">
    <citation type="submission" date="2018-03" db="EMBL/GenBank/DDBJ databases">
        <title>Draft Genome Sequences of the Obligatory Marine Myxobacteria Enhygromyxa salina SWB005.</title>
        <authorList>
            <person name="Poehlein A."/>
            <person name="Moghaddam J.A."/>
            <person name="Harms H."/>
            <person name="Alanjari M."/>
            <person name="Koenig G.M."/>
            <person name="Daniel R."/>
            <person name="Schaeberle T.F."/>
        </authorList>
    </citation>
    <scope>NUCLEOTIDE SEQUENCE [LARGE SCALE GENOMIC DNA]</scope>
    <source>
        <strain evidence="8 9">SWB005</strain>
    </source>
</reference>